<feature type="domain" description="DUF4142" evidence="1">
    <location>
        <begin position="60"/>
        <end position="191"/>
    </location>
</feature>
<reference evidence="3" key="1">
    <citation type="submission" date="2017-04" db="EMBL/GenBank/DDBJ databases">
        <authorList>
            <person name="Varghese N."/>
            <person name="Submissions S."/>
        </authorList>
    </citation>
    <scope>NUCLEOTIDE SEQUENCE [LARGE SCALE GENOMIC DNA]</scope>
    <source>
        <strain evidence="3">DSM 12126</strain>
    </source>
</reference>
<sequence>MENYLRNLLPLCLVIGLQSCGNADRNGRDKTANEIIDSLSDTSQRAKAVTADVDLNGDAKVFTLSAATAGMMEMETAEIVLKKSKNKAVKEFAERMLKDHGLANEELKKIADAKGLQLAQTLPAEMSGHLSELNGLADRAFDVQYVRMMVNDHEKTIQLFTQGAALTDPDLKAFAVKMLPLITEHYKQAIEIGKRINVSNSNNGDDVLGLSSEKIEEK</sequence>
<dbReference type="PANTHER" id="PTHR38593:SF1">
    <property type="entry name" value="BLR2558 PROTEIN"/>
    <property type="match status" value="1"/>
</dbReference>
<accession>A0A1W2CR62</accession>
<dbReference type="PANTHER" id="PTHR38593">
    <property type="entry name" value="BLR2558 PROTEIN"/>
    <property type="match status" value="1"/>
</dbReference>
<dbReference type="Gene3D" id="1.20.1260.10">
    <property type="match status" value="1"/>
</dbReference>
<gene>
    <name evidence="2" type="ORF">SAMN04488524_3170</name>
</gene>
<proteinExistence type="predicted"/>
<dbReference type="InterPro" id="IPR012347">
    <property type="entry name" value="Ferritin-like"/>
</dbReference>
<dbReference type="RefSeq" id="WP_084239974.1">
    <property type="nucleotide sequence ID" value="NZ_FWXT01000002.1"/>
</dbReference>
<evidence type="ECO:0000313" key="2">
    <source>
        <dbReference type="EMBL" id="SMC87747.1"/>
    </source>
</evidence>
<organism evidence="2 3">
    <name type="scientific">Pedobacter africanus</name>
    <dbReference type="NCBI Taxonomy" id="151894"/>
    <lineage>
        <taxon>Bacteria</taxon>
        <taxon>Pseudomonadati</taxon>
        <taxon>Bacteroidota</taxon>
        <taxon>Sphingobacteriia</taxon>
        <taxon>Sphingobacteriales</taxon>
        <taxon>Sphingobacteriaceae</taxon>
        <taxon>Pedobacter</taxon>
    </lineage>
</organism>
<dbReference type="PROSITE" id="PS51257">
    <property type="entry name" value="PROKAR_LIPOPROTEIN"/>
    <property type="match status" value="1"/>
</dbReference>
<keyword evidence="3" id="KW-1185">Reference proteome</keyword>
<dbReference type="Pfam" id="PF13628">
    <property type="entry name" value="DUF4142"/>
    <property type="match status" value="1"/>
</dbReference>
<dbReference type="OrthoDB" id="883203at2"/>
<dbReference type="AlphaFoldDB" id="A0A1W2CR62"/>
<dbReference type="InterPro" id="IPR025419">
    <property type="entry name" value="DUF4142"/>
</dbReference>
<dbReference type="Proteomes" id="UP000192756">
    <property type="component" value="Unassembled WGS sequence"/>
</dbReference>
<evidence type="ECO:0000313" key="3">
    <source>
        <dbReference type="Proteomes" id="UP000192756"/>
    </source>
</evidence>
<protein>
    <submittedName>
        <fullName evidence="2">Putative membrane protein</fullName>
    </submittedName>
</protein>
<dbReference type="EMBL" id="FWXT01000002">
    <property type="protein sequence ID" value="SMC87747.1"/>
    <property type="molecule type" value="Genomic_DNA"/>
</dbReference>
<name>A0A1W2CR62_9SPHI</name>
<dbReference type="STRING" id="151894.SAMN04488524_3170"/>
<evidence type="ECO:0000259" key="1">
    <source>
        <dbReference type="Pfam" id="PF13628"/>
    </source>
</evidence>